<sequence length="370" mass="39587">MSAGPGERVTGHPVLAELDRALAQGAAPEVWIRFPRQLGDVVMTLPFLRTLQHHWNAVAAARGVQLRWVAVGHHIGAALLSEADPAFIAASHIEGGGAAKPDPWALVRGWRKRPPAAFLNLSQSARLPFAAWLSRVPIRAGIADNHLRLLYHHPIKYRDLPLHIATRIQPLLATLTGDDRALWLPLTPDLLGGRKGPEKLREAGWEGEPYATLAFGTRGFGKRWFPEGRTWPELMRLLQARGLCPVLLGGPDEAPLGAELAAAVPGALNLAGRTTLPEACAIQSAAWGNVAIDTGLAHTAAATGRPTVTLFGPSPEVWVNPIGPRALALRGPDVDCDPGAVADFPTHGSSAHRISPARVMEVLTLLTKES</sequence>
<evidence type="ECO:0000256" key="2">
    <source>
        <dbReference type="ARBA" id="ARBA00022679"/>
    </source>
</evidence>
<dbReference type="RefSeq" id="WP_286355068.1">
    <property type="nucleotide sequence ID" value="NZ_AP027079.1"/>
</dbReference>
<dbReference type="CDD" id="cd03789">
    <property type="entry name" value="GT9_LPS_heptosyltransferase"/>
    <property type="match status" value="1"/>
</dbReference>
<keyword evidence="4" id="KW-1185">Reference proteome</keyword>
<dbReference type="InterPro" id="IPR002201">
    <property type="entry name" value="Glyco_trans_9"/>
</dbReference>
<accession>A0ABM8DNF6</accession>
<organism evidence="3 4">
    <name type="scientific">Geothrix oryzae</name>
    <dbReference type="NCBI Taxonomy" id="2927975"/>
    <lineage>
        <taxon>Bacteria</taxon>
        <taxon>Pseudomonadati</taxon>
        <taxon>Acidobacteriota</taxon>
        <taxon>Holophagae</taxon>
        <taxon>Holophagales</taxon>
        <taxon>Holophagaceae</taxon>
        <taxon>Geothrix</taxon>
    </lineage>
</organism>
<dbReference type="Gene3D" id="3.40.50.2000">
    <property type="entry name" value="Glycogen Phosphorylase B"/>
    <property type="match status" value="2"/>
</dbReference>
<dbReference type="SUPFAM" id="SSF53756">
    <property type="entry name" value="UDP-Glycosyltransferase/glycogen phosphorylase"/>
    <property type="match status" value="1"/>
</dbReference>
<evidence type="ECO:0000313" key="4">
    <source>
        <dbReference type="Proteomes" id="UP001242010"/>
    </source>
</evidence>
<reference evidence="4" key="1">
    <citation type="journal article" date="2023" name="Int. J. Syst. Evol. Microbiol.">
        <title>Mesoterricola silvestris gen. nov., sp. nov., Mesoterricola sediminis sp. nov., Geothrix oryzae sp. nov., Geothrix edaphica sp. nov., Geothrix rubra sp. nov., and Geothrix limicola sp. nov., six novel members of Acidobacteriota isolated from soils.</title>
        <authorList>
            <person name="Itoh H."/>
            <person name="Sugisawa Y."/>
            <person name="Mise K."/>
            <person name="Xu Z."/>
            <person name="Kuniyasu M."/>
            <person name="Ushijima N."/>
            <person name="Kawano K."/>
            <person name="Kobayashi E."/>
            <person name="Shiratori Y."/>
            <person name="Masuda Y."/>
            <person name="Senoo K."/>
        </authorList>
    </citation>
    <scope>NUCLEOTIDE SEQUENCE [LARGE SCALE GENOMIC DNA]</scope>
    <source>
        <strain evidence="4">Red222</strain>
    </source>
</reference>
<name>A0ABM8DNF6_9BACT</name>
<keyword evidence="2" id="KW-0808">Transferase</keyword>
<evidence type="ECO:0000256" key="1">
    <source>
        <dbReference type="ARBA" id="ARBA00022676"/>
    </source>
</evidence>
<dbReference type="PANTHER" id="PTHR30160">
    <property type="entry name" value="TETRAACYLDISACCHARIDE 4'-KINASE-RELATED"/>
    <property type="match status" value="1"/>
</dbReference>
<evidence type="ECO:0000313" key="3">
    <source>
        <dbReference type="EMBL" id="BDU68431.1"/>
    </source>
</evidence>
<gene>
    <name evidence="3" type="ORF">GETHOR_05320</name>
</gene>
<dbReference type="Pfam" id="PF01075">
    <property type="entry name" value="Glyco_transf_9"/>
    <property type="match status" value="1"/>
</dbReference>
<dbReference type="InterPro" id="IPR051199">
    <property type="entry name" value="LPS_LOS_Heptosyltrfase"/>
</dbReference>
<dbReference type="PANTHER" id="PTHR30160:SF7">
    <property type="entry name" value="ADP-HEPTOSE--LPS HEPTOSYLTRANSFERASE 2"/>
    <property type="match status" value="1"/>
</dbReference>
<proteinExistence type="predicted"/>
<dbReference type="Proteomes" id="UP001242010">
    <property type="component" value="Chromosome"/>
</dbReference>
<dbReference type="EMBL" id="AP027079">
    <property type="protein sequence ID" value="BDU68431.1"/>
    <property type="molecule type" value="Genomic_DNA"/>
</dbReference>
<keyword evidence="1" id="KW-0328">Glycosyltransferase</keyword>
<protein>
    <submittedName>
        <fullName evidence="3">ADP-heptose--LPS heptosyltransferase</fullName>
    </submittedName>
</protein>